<feature type="chain" id="PRO_5045466531" description="LysM domain-containing protein" evidence="1">
    <location>
        <begin position="19"/>
        <end position="97"/>
    </location>
</feature>
<name>A0ABY9KS97_9BACI</name>
<accession>A0ABY9KS97</accession>
<proteinExistence type="predicted"/>
<sequence length="97" mass="11106">MKRLVIFLLLLLSIMSIADDLKTEPQAVNNDFKIQALQQHRVQPGETVLSISEHIHNGQIPISDISLLLEDFSRYNNNADPYALINGKTYYFPIYTD</sequence>
<dbReference type="InterPro" id="IPR018392">
    <property type="entry name" value="LysM"/>
</dbReference>
<feature type="signal peptide" evidence="1">
    <location>
        <begin position="1"/>
        <end position="18"/>
    </location>
</feature>
<feature type="domain" description="LysM" evidence="2">
    <location>
        <begin position="38"/>
        <end position="92"/>
    </location>
</feature>
<dbReference type="PROSITE" id="PS51782">
    <property type="entry name" value="LYSM"/>
    <property type="match status" value="1"/>
</dbReference>
<evidence type="ECO:0000256" key="1">
    <source>
        <dbReference type="SAM" id="SignalP"/>
    </source>
</evidence>
<dbReference type="Proteomes" id="UP001180087">
    <property type="component" value="Chromosome"/>
</dbReference>
<protein>
    <recommendedName>
        <fullName evidence="2">LysM domain-containing protein</fullName>
    </recommendedName>
</protein>
<reference evidence="3" key="1">
    <citation type="submission" date="2023-06" db="EMBL/GenBank/DDBJ databases">
        <title>A Treasure from Seagulls: Isolation and Description of Aciduricobacillus qingdaonensis gen. nov., sp. nov., a Rare Obligately Uric Acid-utilizing Member in the Family Bacillaceae.</title>
        <authorList>
            <person name="Liu W."/>
            <person name="Wang B."/>
        </authorList>
    </citation>
    <scope>NUCLEOTIDE SEQUENCE</scope>
    <source>
        <strain evidence="3">44XB</strain>
    </source>
</reference>
<gene>
    <name evidence="3" type="ORF">QR721_07915</name>
</gene>
<organism evidence="3 4">
    <name type="scientific">Aciduricibacillus chroicocephali</name>
    <dbReference type="NCBI Taxonomy" id="3054939"/>
    <lineage>
        <taxon>Bacteria</taxon>
        <taxon>Bacillati</taxon>
        <taxon>Bacillota</taxon>
        <taxon>Bacilli</taxon>
        <taxon>Bacillales</taxon>
        <taxon>Bacillaceae</taxon>
        <taxon>Aciduricibacillus</taxon>
    </lineage>
</organism>
<evidence type="ECO:0000313" key="3">
    <source>
        <dbReference type="EMBL" id="WLV23575.1"/>
    </source>
</evidence>
<evidence type="ECO:0000313" key="4">
    <source>
        <dbReference type="Proteomes" id="UP001180087"/>
    </source>
</evidence>
<evidence type="ECO:0000259" key="2">
    <source>
        <dbReference type="PROSITE" id="PS51782"/>
    </source>
</evidence>
<keyword evidence="4" id="KW-1185">Reference proteome</keyword>
<keyword evidence="1" id="KW-0732">Signal</keyword>
<dbReference type="RefSeq" id="WP_348025717.1">
    <property type="nucleotide sequence ID" value="NZ_CP129113.1"/>
</dbReference>
<dbReference type="EMBL" id="CP129113">
    <property type="protein sequence ID" value="WLV23575.1"/>
    <property type="molecule type" value="Genomic_DNA"/>
</dbReference>